<dbReference type="Proteomes" id="UP000324222">
    <property type="component" value="Unassembled WGS sequence"/>
</dbReference>
<dbReference type="AlphaFoldDB" id="A0A5B7E430"/>
<keyword evidence="2" id="KW-1185">Reference proteome</keyword>
<comment type="caution">
    <text evidence="1">The sequence shown here is derived from an EMBL/GenBank/DDBJ whole genome shotgun (WGS) entry which is preliminary data.</text>
</comment>
<accession>A0A5B7E430</accession>
<name>A0A5B7E430_PORTR</name>
<proteinExistence type="predicted"/>
<reference evidence="1 2" key="1">
    <citation type="submission" date="2019-05" db="EMBL/GenBank/DDBJ databases">
        <title>Another draft genome of Portunus trituberculatus and its Hox gene families provides insights of decapod evolution.</title>
        <authorList>
            <person name="Jeong J.-H."/>
            <person name="Song I."/>
            <person name="Kim S."/>
            <person name="Choi T."/>
            <person name="Kim D."/>
            <person name="Ryu S."/>
            <person name="Kim W."/>
        </authorList>
    </citation>
    <scope>NUCLEOTIDE SEQUENCE [LARGE SCALE GENOMIC DNA]</scope>
    <source>
        <tissue evidence="1">Muscle</tissue>
    </source>
</reference>
<dbReference type="EMBL" id="VSRR010001955">
    <property type="protein sequence ID" value="MPC28720.1"/>
    <property type="molecule type" value="Genomic_DNA"/>
</dbReference>
<gene>
    <name evidence="1" type="ORF">E2C01_021933</name>
</gene>
<protein>
    <submittedName>
        <fullName evidence="1">Uncharacterized protein</fullName>
    </submittedName>
</protein>
<sequence length="87" mass="9848">MNIREEIVFDCKKWERLTYCPDVFDLSISITLGDLFSDHYPAALGQEWTDHGAFSSRSLQYMNTVQDVSGMCFHCPAAVPLGHHIIA</sequence>
<evidence type="ECO:0000313" key="2">
    <source>
        <dbReference type="Proteomes" id="UP000324222"/>
    </source>
</evidence>
<evidence type="ECO:0000313" key="1">
    <source>
        <dbReference type="EMBL" id="MPC28720.1"/>
    </source>
</evidence>
<organism evidence="1 2">
    <name type="scientific">Portunus trituberculatus</name>
    <name type="common">Swimming crab</name>
    <name type="synonym">Neptunus trituberculatus</name>
    <dbReference type="NCBI Taxonomy" id="210409"/>
    <lineage>
        <taxon>Eukaryota</taxon>
        <taxon>Metazoa</taxon>
        <taxon>Ecdysozoa</taxon>
        <taxon>Arthropoda</taxon>
        <taxon>Crustacea</taxon>
        <taxon>Multicrustacea</taxon>
        <taxon>Malacostraca</taxon>
        <taxon>Eumalacostraca</taxon>
        <taxon>Eucarida</taxon>
        <taxon>Decapoda</taxon>
        <taxon>Pleocyemata</taxon>
        <taxon>Brachyura</taxon>
        <taxon>Eubrachyura</taxon>
        <taxon>Portunoidea</taxon>
        <taxon>Portunidae</taxon>
        <taxon>Portuninae</taxon>
        <taxon>Portunus</taxon>
    </lineage>
</organism>